<evidence type="ECO:0000313" key="2">
    <source>
        <dbReference type="EMBL" id="CAK7233388.1"/>
    </source>
</evidence>
<evidence type="ECO:0008006" key="4">
    <source>
        <dbReference type="Google" id="ProtNLM"/>
    </source>
</evidence>
<comment type="caution">
    <text evidence="2">The sequence shown here is derived from an EMBL/GenBank/DDBJ whole genome shotgun (WGS) entry which is preliminary data.</text>
</comment>
<protein>
    <recommendedName>
        <fullName evidence="4">Protein kinase domain-containing protein</fullName>
    </recommendedName>
</protein>
<feature type="compositionally biased region" description="Pro residues" evidence="1">
    <location>
        <begin position="180"/>
        <end position="193"/>
    </location>
</feature>
<name>A0ABP0CNI0_9PEZI</name>
<gene>
    <name evidence="2" type="ORF">SEUCBS140593_008586</name>
</gene>
<evidence type="ECO:0000313" key="3">
    <source>
        <dbReference type="Proteomes" id="UP001642482"/>
    </source>
</evidence>
<dbReference type="PANTHER" id="PTHR37171">
    <property type="entry name" value="SERINE/THREONINE-PROTEIN KINASE YRZF-RELATED"/>
    <property type="match status" value="1"/>
</dbReference>
<dbReference type="SUPFAM" id="SSF56112">
    <property type="entry name" value="Protein kinase-like (PK-like)"/>
    <property type="match status" value="1"/>
</dbReference>
<feature type="region of interest" description="Disordered" evidence="1">
    <location>
        <begin position="174"/>
        <end position="229"/>
    </location>
</feature>
<evidence type="ECO:0000256" key="1">
    <source>
        <dbReference type="SAM" id="MobiDB-lite"/>
    </source>
</evidence>
<dbReference type="Gene3D" id="1.10.510.10">
    <property type="entry name" value="Transferase(Phosphotransferase) domain 1"/>
    <property type="match status" value="1"/>
</dbReference>
<dbReference type="InterPro" id="IPR011009">
    <property type="entry name" value="Kinase-like_dom_sf"/>
</dbReference>
<accession>A0ABP0CNI0</accession>
<reference evidence="2 3" key="1">
    <citation type="submission" date="2024-01" db="EMBL/GenBank/DDBJ databases">
        <authorList>
            <person name="Allen C."/>
            <person name="Tagirdzhanova G."/>
        </authorList>
    </citation>
    <scope>NUCLEOTIDE SEQUENCE [LARGE SCALE GENOMIC DNA]</scope>
</reference>
<dbReference type="Proteomes" id="UP001642482">
    <property type="component" value="Unassembled WGS sequence"/>
</dbReference>
<sequence>MQRLVWWLWPRYTLPDCVIVKLRSSGHIEAFENEQATYRKLAPLQGDLIPRFYGEALVERDDDDKKHRKYLGGHTWASVISFLPWPNLFQQPEPVLTVQDFQARIEVAVDAIMAHGVVHIDEKLDNILLHDDGRILFIDLEITDNVGPGNEPVQRLFTVVAFVENYMRFLTARAADRGEPPPPAPRLWDPPPEVKALLPPQRPQPVDVTPIPKPNVPIERRGIPVPSPDEVAEILRSRLSEQSK</sequence>
<dbReference type="EMBL" id="CAWUHD010000121">
    <property type="protein sequence ID" value="CAK7233388.1"/>
    <property type="molecule type" value="Genomic_DNA"/>
</dbReference>
<organism evidence="2 3">
    <name type="scientific">Sporothrix eucalyptigena</name>
    <dbReference type="NCBI Taxonomy" id="1812306"/>
    <lineage>
        <taxon>Eukaryota</taxon>
        <taxon>Fungi</taxon>
        <taxon>Dikarya</taxon>
        <taxon>Ascomycota</taxon>
        <taxon>Pezizomycotina</taxon>
        <taxon>Sordariomycetes</taxon>
        <taxon>Sordariomycetidae</taxon>
        <taxon>Ophiostomatales</taxon>
        <taxon>Ophiostomataceae</taxon>
        <taxon>Sporothrix</taxon>
    </lineage>
</organism>
<keyword evidence="3" id="KW-1185">Reference proteome</keyword>
<dbReference type="InterPro" id="IPR052396">
    <property type="entry name" value="Meiotic_Drive_Suppr_Kinase"/>
</dbReference>
<dbReference type="PANTHER" id="PTHR37171:SF1">
    <property type="entry name" value="SERINE_THREONINE-PROTEIN KINASE YRZF-RELATED"/>
    <property type="match status" value="1"/>
</dbReference>
<proteinExistence type="predicted"/>